<dbReference type="EMBL" id="JAUEPO010000003">
    <property type="protein sequence ID" value="KAK3328513.1"/>
    <property type="molecule type" value="Genomic_DNA"/>
</dbReference>
<feature type="compositionally biased region" description="Low complexity" evidence="2">
    <location>
        <begin position="77"/>
        <end position="91"/>
    </location>
</feature>
<evidence type="ECO:0000256" key="1">
    <source>
        <dbReference type="ARBA" id="ARBA00022729"/>
    </source>
</evidence>
<dbReference type="CDD" id="cd22191">
    <property type="entry name" value="DPBB_RlpA_EXP_N-like"/>
    <property type="match status" value="1"/>
</dbReference>
<reference evidence="4" key="1">
    <citation type="journal article" date="2023" name="Mol. Phylogenet. Evol.">
        <title>Genome-scale phylogeny and comparative genomics of the fungal order Sordariales.</title>
        <authorList>
            <person name="Hensen N."/>
            <person name="Bonometti L."/>
            <person name="Westerberg I."/>
            <person name="Brannstrom I.O."/>
            <person name="Guillou S."/>
            <person name="Cros-Aarteil S."/>
            <person name="Calhoun S."/>
            <person name="Haridas S."/>
            <person name="Kuo A."/>
            <person name="Mondo S."/>
            <person name="Pangilinan J."/>
            <person name="Riley R."/>
            <person name="LaButti K."/>
            <person name="Andreopoulos B."/>
            <person name="Lipzen A."/>
            <person name="Chen C."/>
            <person name="Yan M."/>
            <person name="Daum C."/>
            <person name="Ng V."/>
            <person name="Clum A."/>
            <person name="Steindorff A."/>
            <person name="Ohm R.A."/>
            <person name="Martin F."/>
            <person name="Silar P."/>
            <person name="Natvig D.O."/>
            <person name="Lalanne C."/>
            <person name="Gautier V."/>
            <person name="Ament-Velasquez S.L."/>
            <person name="Kruys A."/>
            <person name="Hutchinson M.I."/>
            <person name="Powell A.J."/>
            <person name="Barry K."/>
            <person name="Miller A.N."/>
            <person name="Grigoriev I.V."/>
            <person name="Debuchy R."/>
            <person name="Gladieux P."/>
            <person name="Hiltunen Thoren M."/>
            <person name="Johannesson H."/>
        </authorList>
    </citation>
    <scope>NUCLEOTIDE SEQUENCE</scope>
    <source>
        <strain evidence="4">SMH4131-1</strain>
    </source>
</reference>
<dbReference type="Gene3D" id="2.40.40.10">
    <property type="entry name" value="RlpA-like domain"/>
    <property type="match status" value="1"/>
</dbReference>
<dbReference type="InterPro" id="IPR036908">
    <property type="entry name" value="RlpA-like_sf"/>
</dbReference>
<feature type="region of interest" description="Disordered" evidence="2">
    <location>
        <begin position="19"/>
        <end position="42"/>
    </location>
</feature>
<keyword evidence="1 3" id="KW-0732">Signal</keyword>
<comment type="caution">
    <text evidence="4">The sequence shown here is derived from an EMBL/GenBank/DDBJ whole genome shotgun (WGS) entry which is preliminary data.</text>
</comment>
<dbReference type="Proteomes" id="UP001286456">
    <property type="component" value="Unassembled WGS sequence"/>
</dbReference>
<organism evidence="4 5">
    <name type="scientific">Cercophora scortea</name>
    <dbReference type="NCBI Taxonomy" id="314031"/>
    <lineage>
        <taxon>Eukaryota</taxon>
        <taxon>Fungi</taxon>
        <taxon>Dikarya</taxon>
        <taxon>Ascomycota</taxon>
        <taxon>Pezizomycotina</taxon>
        <taxon>Sordariomycetes</taxon>
        <taxon>Sordariomycetidae</taxon>
        <taxon>Sordariales</taxon>
        <taxon>Lasiosphaeriaceae</taxon>
        <taxon>Cercophora</taxon>
    </lineage>
</organism>
<evidence type="ECO:0000313" key="4">
    <source>
        <dbReference type="EMBL" id="KAK3328513.1"/>
    </source>
</evidence>
<dbReference type="PANTHER" id="PTHR31836">
    <property type="match status" value="1"/>
</dbReference>
<feature type="chain" id="PRO_5041987997" evidence="3">
    <location>
        <begin position="18"/>
        <end position="282"/>
    </location>
</feature>
<dbReference type="SUPFAM" id="SSF50685">
    <property type="entry name" value="Barwin-like endoglucanases"/>
    <property type="match status" value="1"/>
</dbReference>
<dbReference type="PANTHER" id="PTHR31836:SF28">
    <property type="entry name" value="SRCR DOMAIN-CONTAINING PROTEIN-RELATED"/>
    <property type="match status" value="1"/>
</dbReference>
<feature type="region of interest" description="Disordered" evidence="2">
    <location>
        <begin position="127"/>
        <end position="178"/>
    </location>
</feature>
<feature type="compositionally biased region" description="Low complexity" evidence="2">
    <location>
        <begin position="162"/>
        <end position="178"/>
    </location>
</feature>
<feature type="region of interest" description="Disordered" evidence="2">
    <location>
        <begin position="77"/>
        <end position="110"/>
    </location>
</feature>
<protein>
    <submittedName>
        <fullName evidence="4">Allergen Asp F7</fullName>
    </submittedName>
</protein>
<keyword evidence="5" id="KW-1185">Reference proteome</keyword>
<proteinExistence type="predicted"/>
<evidence type="ECO:0000256" key="2">
    <source>
        <dbReference type="SAM" id="MobiDB-lite"/>
    </source>
</evidence>
<evidence type="ECO:0000256" key="3">
    <source>
        <dbReference type="SAM" id="SignalP"/>
    </source>
</evidence>
<reference evidence="4" key="2">
    <citation type="submission" date="2023-06" db="EMBL/GenBank/DDBJ databases">
        <authorList>
            <consortium name="Lawrence Berkeley National Laboratory"/>
            <person name="Haridas S."/>
            <person name="Hensen N."/>
            <person name="Bonometti L."/>
            <person name="Westerberg I."/>
            <person name="Brannstrom I.O."/>
            <person name="Guillou S."/>
            <person name="Cros-Aarteil S."/>
            <person name="Calhoun S."/>
            <person name="Kuo A."/>
            <person name="Mondo S."/>
            <person name="Pangilinan J."/>
            <person name="Riley R."/>
            <person name="Labutti K."/>
            <person name="Andreopoulos B."/>
            <person name="Lipzen A."/>
            <person name="Chen C."/>
            <person name="Yanf M."/>
            <person name="Daum C."/>
            <person name="Ng V."/>
            <person name="Clum A."/>
            <person name="Steindorff A."/>
            <person name="Ohm R."/>
            <person name="Martin F."/>
            <person name="Silar P."/>
            <person name="Natvig D."/>
            <person name="Lalanne C."/>
            <person name="Gautier V."/>
            <person name="Ament-Velasquez S.L."/>
            <person name="Kruys A."/>
            <person name="Hutchinson M.I."/>
            <person name="Powell A.J."/>
            <person name="Barry K."/>
            <person name="Miller A.N."/>
            <person name="Grigoriev I.V."/>
            <person name="Debuchy R."/>
            <person name="Gladieux P."/>
            <person name="Thoren M.H."/>
            <person name="Johannesson H."/>
        </authorList>
    </citation>
    <scope>NUCLEOTIDE SEQUENCE</scope>
    <source>
        <strain evidence="4">SMH4131-1</strain>
    </source>
</reference>
<accession>A0AAE0INK8</accession>
<evidence type="ECO:0000313" key="5">
    <source>
        <dbReference type="Proteomes" id="UP001286456"/>
    </source>
</evidence>
<dbReference type="InterPro" id="IPR051477">
    <property type="entry name" value="Expansin_CellWall"/>
</dbReference>
<dbReference type="AlphaFoldDB" id="A0AAE0INK8"/>
<feature type="compositionally biased region" description="Basic residues" evidence="2">
    <location>
        <begin position="21"/>
        <end position="38"/>
    </location>
</feature>
<name>A0AAE0INK8_9PEZI</name>
<feature type="signal peptide" evidence="3">
    <location>
        <begin position="1"/>
        <end position="17"/>
    </location>
</feature>
<sequence>MKSAVLSLSLLATLALAQPHGHGHGSRKRAAHQHAHPNRHVEKRSVVTEWATELVYETVTMIIDESTTEWIMPTHSTTAVPVPSSSPSPAAQFHETSASPQAAPVETSSTTTVYVPKTTTVSLATVAPEPSNTAPAQSPVAPAPTPVAPEPKTTSSPPPPAQTSKASSGGSSGSGSKATSQYSGDLTYYTLGMGACGFDDSGKDLTENIVALSHLMMGEASNSNPMCNQKISISYNGKSVIATVRDKCMGCAIDNVDGSEKIFTELFGSLGVGRGQISWSFL</sequence>
<gene>
    <name evidence="4" type="ORF">B0T19DRAFT_193619</name>
</gene>